<dbReference type="EMBL" id="CAWYQH010000035">
    <property type="protein sequence ID" value="CAK8676517.1"/>
    <property type="molecule type" value="Genomic_DNA"/>
</dbReference>
<sequence length="256" mass="29363">MAFKKYSSFIAESMTEKLHSRKPQHQQYQVVKVNDPAGGPGCQETIFVTKKVDDMVVIDFIMGLPPTEEMSRSSGENEQDYTTLLRTDFDINDNIELRHNEAIVFEENCHDFFSSAHGDVEYDDVSDLVYHTTYMDDVCDDDDSFGSNDHDFAGSTTKSKVAEENTVPCSSTLMCDFTWQRMERWNFIENGKSKRGAESAEYYANEYNVEATIFRQATSLRQLTMAADYQNFAIFLFFCIIFLGVIKTMIFMSSLM</sequence>
<dbReference type="Proteomes" id="UP001642483">
    <property type="component" value="Unassembled WGS sequence"/>
</dbReference>
<keyword evidence="1" id="KW-0812">Transmembrane</keyword>
<accession>A0ABP0FDV7</accession>
<evidence type="ECO:0000313" key="2">
    <source>
        <dbReference type="EMBL" id="CAK8676517.1"/>
    </source>
</evidence>
<comment type="caution">
    <text evidence="2">The sequence shown here is derived from an EMBL/GenBank/DDBJ whole genome shotgun (WGS) entry which is preliminary data.</text>
</comment>
<reference evidence="2 3" key="1">
    <citation type="submission" date="2024-02" db="EMBL/GenBank/DDBJ databases">
        <authorList>
            <person name="Daric V."/>
            <person name="Darras S."/>
        </authorList>
    </citation>
    <scope>NUCLEOTIDE SEQUENCE [LARGE SCALE GENOMIC DNA]</scope>
</reference>
<organism evidence="2 3">
    <name type="scientific">Clavelina lepadiformis</name>
    <name type="common">Light-bulb sea squirt</name>
    <name type="synonym">Ascidia lepadiformis</name>
    <dbReference type="NCBI Taxonomy" id="159417"/>
    <lineage>
        <taxon>Eukaryota</taxon>
        <taxon>Metazoa</taxon>
        <taxon>Chordata</taxon>
        <taxon>Tunicata</taxon>
        <taxon>Ascidiacea</taxon>
        <taxon>Aplousobranchia</taxon>
        <taxon>Clavelinidae</taxon>
        <taxon>Clavelina</taxon>
    </lineage>
</organism>
<keyword evidence="1" id="KW-1133">Transmembrane helix</keyword>
<name>A0ABP0FDV7_CLALP</name>
<keyword evidence="1" id="KW-0472">Membrane</keyword>
<proteinExistence type="predicted"/>
<protein>
    <submittedName>
        <fullName evidence="2">Uncharacterized protein</fullName>
    </submittedName>
</protein>
<feature type="transmembrane region" description="Helical" evidence="1">
    <location>
        <begin position="232"/>
        <end position="252"/>
    </location>
</feature>
<keyword evidence="3" id="KW-1185">Reference proteome</keyword>
<gene>
    <name evidence="2" type="ORF">CVLEPA_LOCUS5981</name>
</gene>
<evidence type="ECO:0000256" key="1">
    <source>
        <dbReference type="SAM" id="Phobius"/>
    </source>
</evidence>
<evidence type="ECO:0000313" key="3">
    <source>
        <dbReference type="Proteomes" id="UP001642483"/>
    </source>
</evidence>